<sequence>MKSVFLFQIGFYLSPESINNSNFKSSSPLAALSVSLTIRSPTFSVRNTTREKAWSGRKPAIDHFRIYGFIAYAHVLDEKRKKLDDKDQNCVFLGLYCGNGSFGGGAAAVASALGGGAAVAKEEIEEKKEETEESDDDMGFSLFD</sequence>
<feature type="region of interest" description="Disordered" evidence="1">
    <location>
        <begin position="123"/>
        <end position="144"/>
    </location>
</feature>
<keyword evidence="3" id="KW-1185">Reference proteome</keyword>
<gene>
    <name evidence="2" type="ORF">LWI28_010527</name>
</gene>
<dbReference type="Proteomes" id="UP001064489">
    <property type="component" value="Chromosome 2"/>
</dbReference>
<dbReference type="EMBL" id="JAJSOW010000106">
    <property type="protein sequence ID" value="KAI9160671.1"/>
    <property type="molecule type" value="Genomic_DNA"/>
</dbReference>
<comment type="caution">
    <text evidence="2">The sequence shown here is derived from an EMBL/GenBank/DDBJ whole genome shotgun (WGS) entry which is preliminary data.</text>
</comment>
<dbReference type="AlphaFoldDB" id="A0AAD5IE23"/>
<organism evidence="2 3">
    <name type="scientific">Acer negundo</name>
    <name type="common">Box elder</name>
    <dbReference type="NCBI Taxonomy" id="4023"/>
    <lineage>
        <taxon>Eukaryota</taxon>
        <taxon>Viridiplantae</taxon>
        <taxon>Streptophyta</taxon>
        <taxon>Embryophyta</taxon>
        <taxon>Tracheophyta</taxon>
        <taxon>Spermatophyta</taxon>
        <taxon>Magnoliopsida</taxon>
        <taxon>eudicotyledons</taxon>
        <taxon>Gunneridae</taxon>
        <taxon>Pentapetalae</taxon>
        <taxon>rosids</taxon>
        <taxon>malvids</taxon>
        <taxon>Sapindales</taxon>
        <taxon>Sapindaceae</taxon>
        <taxon>Hippocastanoideae</taxon>
        <taxon>Acereae</taxon>
        <taxon>Acer</taxon>
    </lineage>
</organism>
<evidence type="ECO:0000313" key="2">
    <source>
        <dbReference type="EMBL" id="KAI9160671.1"/>
    </source>
</evidence>
<dbReference type="GO" id="GO:0030295">
    <property type="term" value="F:protein kinase activator activity"/>
    <property type="evidence" value="ECO:0007669"/>
    <property type="project" value="TreeGrafter"/>
</dbReference>
<evidence type="ECO:0000256" key="1">
    <source>
        <dbReference type="SAM" id="MobiDB-lite"/>
    </source>
</evidence>
<reference evidence="2" key="2">
    <citation type="submission" date="2023-02" db="EMBL/GenBank/DDBJ databases">
        <authorList>
            <person name="Swenson N.G."/>
            <person name="Wegrzyn J.L."/>
            <person name="Mcevoy S.L."/>
        </authorList>
    </citation>
    <scope>NUCLEOTIDE SEQUENCE</scope>
    <source>
        <strain evidence="2">91603</strain>
        <tissue evidence="2">Leaf</tissue>
    </source>
</reference>
<evidence type="ECO:0000313" key="3">
    <source>
        <dbReference type="Proteomes" id="UP001064489"/>
    </source>
</evidence>
<dbReference type="GO" id="GO:0002181">
    <property type="term" value="P:cytoplasmic translation"/>
    <property type="evidence" value="ECO:0007669"/>
    <property type="project" value="TreeGrafter"/>
</dbReference>
<dbReference type="GO" id="GO:0043021">
    <property type="term" value="F:ribonucleoprotein complex binding"/>
    <property type="evidence" value="ECO:0007669"/>
    <property type="project" value="TreeGrafter"/>
</dbReference>
<accession>A0AAD5IE23</accession>
<reference evidence="2" key="1">
    <citation type="journal article" date="2022" name="Plant J.">
        <title>Strategies of tolerance reflected in two North American maple genomes.</title>
        <authorList>
            <person name="McEvoy S.L."/>
            <person name="Sezen U.U."/>
            <person name="Trouern-Trend A."/>
            <person name="McMahon S.M."/>
            <person name="Schaberg P.G."/>
            <person name="Yang J."/>
            <person name="Wegrzyn J.L."/>
            <person name="Swenson N.G."/>
        </authorList>
    </citation>
    <scope>NUCLEOTIDE SEQUENCE</scope>
    <source>
        <strain evidence="2">91603</strain>
    </source>
</reference>
<protein>
    <submittedName>
        <fullName evidence="2">Uncharacterized protein</fullName>
    </submittedName>
</protein>
<dbReference type="PANTHER" id="PTHR45696:SF10">
    <property type="entry name" value="LARGE RIBOSOMAL SUBUNIT PROTEIN P1"/>
    <property type="match status" value="1"/>
</dbReference>
<dbReference type="PANTHER" id="PTHR45696">
    <property type="entry name" value="60S ACIDIC RIBOSOMAL PROTEIN P1"/>
    <property type="match status" value="1"/>
</dbReference>
<name>A0AAD5IE23_ACENE</name>
<proteinExistence type="predicted"/>
<dbReference type="GO" id="GO:0022625">
    <property type="term" value="C:cytosolic large ribosomal subunit"/>
    <property type="evidence" value="ECO:0007669"/>
    <property type="project" value="TreeGrafter"/>
</dbReference>
<dbReference type="GO" id="GO:0003735">
    <property type="term" value="F:structural constituent of ribosome"/>
    <property type="evidence" value="ECO:0007669"/>
    <property type="project" value="TreeGrafter"/>
</dbReference>
<dbReference type="Pfam" id="PF00428">
    <property type="entry name" value="Ribosomal_60s"/>
    <property type="match status" value="1"/>
</dbReference>